<dbReference type="STRING" id="387005.A0A183HH10"/>
<accession>A0A183HH10</accession>
<evidence type="ECO:0000313" key="4">
    <source>
        <dbReference type="WBParaSite" id="OFLC_0000677101-mRNA-1"/>
    </source>
</evidence>
<reference evidence="4" key="1">
    <citation type="submission" date="2016-06" db="UniProtKB">
        <authorList>
            <consortium name="WormBaseParasite"/>
        </authorList>
    </citation>
    <scope>IDENTIFICATION</scope>
</reference>
<evidence type="ECO:0000256" key="1">
    <source>
        <dbReference type="SAM" id="MobiDB-lite"/>
    </source>
</evidence>
<proteinExistence type="predicted"/>
<name>A0A183HH10_9BILA</name>
<dbReference type="EMBL" id="UZAJ01006636">
    <property type="protein sequence ID" value="VDO47863.1"/>
    <property type="molecule type" value="Genomic_DNA"/>
</dbReference>
<reference evidence="2 3" key="2">
    <citation type="submission" date="2018-11" db="EMBL/GenBank/DDBJ databases">
        <authorList>
            <consortium name="Pathogen Informatics"/>
        </authorList>
    </citation>
    <scope>NUCLEOTIDE SEQUENCE [LARGE SCALE GENOMIC DNA]</scope>
</reference>
<evidence type="ECO:0000313" key="3">
    <source>
        <dbReference type="Proteomes" id="UP000267606"/>
    </source>
</evidence>
<keyword evidence="3" id="KW-1185">Reference proteome</keyword>
<dbReference type="Proteomes" id="UP000267606">
    <property type="component" value="Unassembled WGS sequence"/>
</dbReference>
<dbReference type="AlphaFoldDB" id="A0A183HH10"/>
<feature type="compositionally biased region" description="Acidic residues" evidence="1">
    <location>
        <begin position="239"/>
        <end position="264"/>
    </location>
</feature>
<evidence type="ECO:0000313" key="2">
    <source>
        <dbReference type="EMBL" id="VDO47863.1"/>
    </source>
</evidence>
<dbReference type="WBParaSite" id="OFLC_0000677101-mRNA-1">
    <property type="protein sequence ID" value="OFLC_0000677101-mRNA-1"/>
    <property type="gene ID" value="OFLC_0000677101"/>
</dbReference>
<feature type="region of interest" description="Disordered" evidence="1">
    <location>
        <begin position="238"/>
        <end position="264"/>
    </location>
</feature>
<protein>
    <submittedName>
        <fullName evidence="4">Homeobox protein 2-like</fullName>
    </submittedName>
</protein>
<sequence length="403" mass="47386">MEICHYNDNSGHYDQYKRISEVLLDEMAQQSSITIPTTNINTTVATLTTTTISNQSKHPLKRSESRLNPEKSRSINIINNNDLYHYNDNNYKDLYHFYDPIYDPNDQYLPVKKYFSVDHFNPLIFETSQQRNEKNWSNHYRKQNFMNESFENCKLIPTEIQPISSQNFYSLDLLPGNSKKLKTNHSFECLLHHKNIPFYIWGSMSQQKKDDESYHSGRRKCFATMTDTCSCFNHSNYENDSDDDDNDNDNDDDDVNDEDDDGDVVVETDSILSEGRHYNKSKISWYNESENLKNNDSKHERITTRYEESRFDRAKFMASAAEKLLTADRNMREAQRNSILHPRIGRTRSLFNLFFPRKLLALEISNPVLISSTRSTEYLRYLPDVQSVDNGLNDVRIFVEIRN</sequence>
<gene>
    <name evidence="2" type="ORF">OFLC_LOCUS6772</name>
</gene>
<organism evidence="4">
    <name type="scientific">Onchocerca flexuosa</name>
    <dbReference type="NCBI Taxonomy" id="387005"/>
    <lineage>
        <taxon>Eukaryota</taxon>
        <taxon>Metazoa</taxon>
        <taxon>Ecdysozoa</taxon>
        <taxon>Nematoda</taxon>
        <taxon>Chromadorea</taxon>
        <taxon>Rhabditida</taxon>
        <taxon>Spirurina</taxon>
        <taxon>Spiruromorpha</taxon>
        <taxon>Filarioidea</taxon>
        <taxon>Onchocercidae</taxon>
        <taxon>Onchocerca</taxon>
    </lineage>
</organism>